<accession>A0A9Q9RXI3</accession>
<keyword evidence="2" id="KW-0472">Membrane</keyword>
<evidence type="ECO:0000313" key="4">
    <source>
        <dbReference type="Proteomes" id="UP000760494"/>
    </source>
</evidence>
<evidence type="ECO:0000256" key="1">
    <source>
        <dbReference type="SAM" id="MobiDB-lite"/>
    </source>
</evidence>
<feature type="transmembrane region" description="Helical" evidence="2">
    <location>
        <begin position="92"/>
        <end position="114"/>
    </location>
</feature>
<feature type="compositionally biased region" description="Polar residues" evidence="1">
    <location>
        <begin position="9"/>
        <end position="20"/>
    </location>
</feature>
<dbReference type="EMBL" id="CABFJX010000397">
    <property type="protein sequence ID" value="VTT79544.1"/>
    <property type="molecule type" value="Genomic_DNA"/>
</dbReference>
<name>A0A9Q9RXI3_FUSFU</name>
<organism evidence="3 4">
    <name type="scientific">Fusarium fujikuroi</name>
    <name type="common">Bakanae and foot rot disease fungus</name>
    <name type="synonym">Gibberella fujikuroi</name>
    <dbReference type="NCBI Taxonomy" id="5127"/>
    <lineage>
        <taxon>Eukaryota</taxon>
        <taxon>Fungi</taxon>
        <taxon>Dikarya</taxon>
        <taxon>Ascomycota</taxon>
        <taxon>Pezizomycotina</taxon>
        <taxon>Sordariomycetes</taxon>
        <taxon>Hypocreomycetidae</taxon>
        <taxon>Hypocreales</taxon>
        <taxon>Nectriaceae</taxon>
        <taxon>Fusarium</taxon>
        <taxon>Fusarium fujikuroi species complex</taxon>
    </lineage>
</organism>
<dbReference type="Proteomes" id="UP000760494">
    <property type="component" value="Unassembled WGS sequence"/>
</dbReference>
<feature type="transmembrane region" description="Helical" evidence="2">
    <location>
        <begin position="120"/>
        <end position="141"/>
    </location>
</feature>
<feature type="transmembrane region" description="Helical" evidence="2">
    <location>
        <begin position="619"/>
        <end position="643"/>
    </location>
</feature>
<evidence type="ECO:0000256" key="2">
    <source>
        <dbReference type="SAM" id="Phobius"/>
    </source>
</evidence>
<gene>
    <name evidence="3" type="ORF">C2S_11323</name>
</gene>
<evidence type="ECO:0000313" key="3">
    <source>
        <dbReference type="EMBL" id="VTT79544.1"/>
    </source>
</evidence>
<protein>
    <submittedName>
        <fullName evidence="3">Uncharacterized protein</fullName>
    </submittedName>
</protein>
<dbReference type="AlphaFoldDB" id="A0A9Q9RXI3"/>
<reference evidence="3" key="1">
    <citation type="submission" date="2019-05" db="EMBL/GenBank/DDBJ databases">
        <authorList>
            <person name="Piombo E."/>
        </authorList>
    </citation>
    <scope>NUCLEOTIDE SEQUENCE</scope>
    <source>
        <strain evidence="3">C2S</strain>
    </source>
</reference>
<feature type="region of interest" description="Disordered" evidence="1">
    <location>
        <begin position="1"/>
        <end position="49"/>
    </location>
</feature>
<sequence>MAQYEAILSTDTTDLPSGSPEQDMRLEETTPPPPGRYESFREADAVSLPRADTDFEPALLKTAHEENVSGKSQPPGPISWNKYAKHRWWHKIGLLGLITLMAGTLSFATATKVITICSAAIRVSIGLHISLVAAAVAALMLETTGTRFCDVAAVSIQRASGSSPYTILPASLRLTRLSTFGVLHASIMILGTIILVASTFTSTILLTDLKNVNIAGPTQTKLLPIRLGPNTTLSANGVLHYRSSPSANWRFGEMKSGNVASTAEIADTGNTYRVLLPYMKEESRTTLEHYSGPGLVSNFRTVCFSPNLERIRFGLTASKSGLQTELDIRSTKNGPEFLKNWSDSRFTFYAQLPTKWNESDRATLPLSLANNFHAGPRGDLGLQDHPSGRNFTFIPLMLLKSSPILLRGFGHLDLGGETDESEAMDKIDQLKGLKTNMDGRWTIASLKNGTQVLSATLCFVADNAPELYEITMTGMTIPSEPTVGWQRNGTSKSSAQLQKQLGIGVSYKDYRDRHIMQLKEPRNLALIQALLGYSPQGGWATTNYKDLYEEDWIAWWAAHAVHVSLIQDILRVTGDPALAIQALAFRFHSMVFYDSITEFDLYKPVTTISSVEMLISVRWTGLAVVLSLILVHLLLLCSTMVLFQLKTRASGLGNAWQAIAQVVSTETRAVMEEASAVRDKEVEAWARSSGVSRRSYAVSMSDARNRMDIMERKL</sequence>
<comment type="caution">
    <text evidence="3">The sequence shown here is derived from an EMBL/GenBank/DDBJ whole genome shotgun (WGS) entry which is preliminary data.</text>
</comment>
<keyword evidence="2" id="KW-1133">Transmembrane helix</keyword>
<feature type="transmembrane region" description="Helical" evidence="2">
    <location>
        <begin position="182"/>
        <end position="206"/>
    </location>
</feature>
<keyword evidence="2" id="KW-0812">Transmembrane</keyword>
<proteinExistence type="predicted"/>